<sequence length="368" mass="38324">MAFRPGFGDEPCFGFFNRFCTTSTSTSTQQAASTTTIANPGTTTTTVVISNTPSTTTTSTSTSRSSSSPANPTPQSSHIPSRASSSSQSTMSSTEPSISISSTALGGGFITISQSVTATLTETSIQVTTTSTTPEMLGSQSSGTLSRGAIIGLAFGAGICFFLVVIGGAVLFKRMRRQESPAGQVPTFRSSQFVLNISDSKPPLDPDVEEGRGLTARSPASSSTLSPLRFAPLSPTSQRSALSPALTASSFTHWYSAATHSFGITSPAAITAPSPTPSDPFSEPVFHSRSPPTSDDNHFSPSAGTHIGHEEVTNTREVDAGSVPPSVYRDLEGVYGSLQERTAIEPLPPAYDTLPARRPIVTVRTDVA</sequence>
<proteinExistence type="predicted"/>
<keyword evidence="2" id="KW-0472">Membrane</keyword>
<evidence type="ECO:0000313" key="3">
    <source>
        <dbReference type="EMBL" id="PIL31455.1"/>
    </source>
</evidence>
<feature type="compositionally biased region" description="Polar residues" evidence="1">
    <location>
        <begin position="290"/>
        <end position="303"/>
    </location>
</feature>
<dbReference type="Proteomes" id="UP000230002">
    <property type="component" value="Unassembled WGS sequence"/>
</dbReference>
<evidence type="ECO:0000256" key="2">
    <source>
        <dbReference type="SAM" id="Phobius"/>
    </source>
</evidence>
<reference evidence="3 4" key="1">
    <citation type="journal article" date="2015" name="Sci. Rep.">
        <title>Chromosome-level genome map provides insights into diverse defense mechanisms in the medicinal fungus Ganoderma sinense.</title>
        <authorList>
            <person name="Zhu Y."/>
            <person name="Xu J."/>
            <person name="Sun C."/>
            <person name="Zhou S."/>
            <person name="Xu H."/>
            <person name="Nelson D.R."/>
            <person name="Qian J."/>
            <person name="Song J."/>
            <person name="Luo H."/>
            <person name="Xiang L."/>
            <person name="Li Y."/>
            <person name="Xu Z."/>
            <person name="Ji A."/>
            <person name="Wang L."/>
            <person name="Lu S."/>
            <person name="Hayward A."/>
            <person name="Sun W."/>
            <person name="Li X."/>
            <person name="Schwartz D.C."/>
            <person name="Wang Y."/>
            <person name="Chen S."/>
        </authorList>
    </citation>
    <scope>NUCLEOTIDE SEQUENCE [LARGE SCALE GENOMIC DNA]</scope>
    <source>
        <strain evidence="3 4">ZZ0214-1</strain>
    </source>
</reference>
<protein>
    <submittedName>
        <fullName evidence="3">Uncharacterized protein</fullName>
    </submittedName>
</protein>
<feature type="region of interest" description="Disordered" evidence="1">
    <location>
        <begin position="198"/>
        <end position="228"/>
    </location>
</feature>
<feature type="region of interest" description="Disordered" evidence="1">
    <location>
        <begin position="269"/>
        <end position="325"/>
    </location>
</feature>
<dbReference type="EMBL" id="AYKW01000012">
    <property type="protein sequence ID" value="PIL31455.1"/>
    <property type="molecule type" value="Genomic_DNA"/>
</dbReference>
<dbReference type="OrthoDB" id="10526169at2759"/>
<name>A0A2G8SCF8_9APHY</name>
<feature type="region of interest" description="Disordered" evidence="1">
    <location>
        <begin position="27"/>
        <end position="98"/>
    </location>
</feature>
<comment type="caution">
    <text evidence="3">The sequence shown here is derived from an EMBL/GenBank/DDBJ whole genome shotgun (WGS) entry which is preliminary data.</text>
</comment>
<gene>
    <name evidence="3" type="ORF">GSI_06156</name>
</gene>
<keyword evidence="4" id="KW-1185">Reference proteome</keyword>
<evidence type="ECO:0000256" key="1">
    <source>
        <dbReference type="SAM" id="MobiDB-lite"/>
    </source>
</evidence>
<keyword evidence="2" id="KW-1133">Transmembrane helix</keyword>
<organism evidence="3 4">
    <name type="scientific">Ganoderma sinense ZZ0214-1</name>
    <dbReference type="NCBI Taxonomy" id="1077348"/>
    <lineage>
        <taxon>Eukaryota</taxon>
        <taxon>Fungi</taxon>
        <taxon>Dikarya</taxon>
        <taxon>Basidiomycota</taxon>
        <taxon>Agaricomycotina</taxon>
        <taxon>Agaricomycetes</taxon>
        <taxon>Polyporales</taxon>
        <taxon>Polyporaceae</taxon>
        <taxon>Ganoderma</taxon>
    </lineage>
</organism>
<keyword evidence="2" id="KW-0812">Transmembrane</keyword>
<accession>A0A2G8SCF8</accession>
<feature type="transmembrane region" description="Helical" evidence="2">
    <location>
        <begin position="149"/>
        <end position="172"/>
    </location>
</feature>
<evidence type="ECO:0000313" key="4">
    <source>
        <dbReference type="Proteomes" id="UP000230002"/>
    </source>
</evidence>
<dbReference type="AlphaFoldDB" id="A0A2G8SCF8"/>
<feature type="compositionally biased region" description="Basic and acidic residues" evidence="1">
    <location>
        <begin position="307"/>
        <end position="319"/>
    </location>
</feature>